<comment type="caution">
    <text evidence="2">The sequence shown here is derived from an EMBL/GenBank/DDBJ whole genome shotgun (WGS) entry which is preliminary data.</text>
</comment>
<feature type="compositionally biased region" description="Low complexity" evidence="1">
    <location>
        <begin position="133"/>
        <end position="146"/>
    </location>
</feature>
<evidence type="ECO:0000256" key="1">
    <source>
        <dbReference type="SAM" id="MobiDB-lite"/>
    </source>
</evidence>
<dbReference type="AlphaFoldDB" id="A0A9N8DTC6"/>
<name>A0A9N8DTC6_9STRA</name>
<protein>
    <submittedName>
        <fullName evidence="2">Uncharacterized protein</fullName>
    </submittedName>
</protein>
<reference evidence="2" key="1">
    <citation type="submission" date="2020-06" db="EMBL/GenBank/DDBJ databases">
        <authorList>
            <consortium name="Plant Systems Biology data submission"/>
        </authorList>
    </citation>
    <scope>NUCLEOTIDE SEQUENCE</scope>
    <source>
        <strain evidence="2">D6</strain>
    </source>
</reference>
<evidence type="ECO:0000313" key="2">
    <source>
        <dbReference type="EMBL" id="CAB9508312.1"/>
    </source>
</evidence>
<sequence length="177" mass="20144">MCQEKNNTLNRAIQMDSTTMRKTNGILKIQTQEDSLAATSPVRKQSRHVSFGDTQIHTFPRILDTIREGPALTIGWEPVSSKVLTFQEFYLVYRSINGKPRPLIADDRIVILLDAGCEKEELLQHFLPASVKEQQQQQQQQQQQEQSKPPPSKTMYGKVRKAALKLTGIKNVKVSRN</sequence>
<evidence type="ECO:0000313" key="3">
    <source>
        <dbReference type="Proteomes" id="UP001153069"/>
    </source>
</evidence>
<keyword evidence="3" id="KW-1185">Reference proteome</keyword>
<dbReference type="EMBL" id="CAICTM010000341">
    <property type="protein sequence ID" value="CAB9508312.1"/>
    <property type="molecule type" value="Genomic_DNA"/>
</dbReference>
<organism evidence="2 3">
    <name type="scientific">Seminavis robusta</name>
    <dbReference type="NCBI Taxonomy" id="568900"/>
    <lineage>
        <taxon>Eukaryota</taxon>
        <taxon>Sar</taxon>
        <taxon>Stramenopiles</taxon>
        <taxon>Ochrophyta</taxon>
        <taxon>Bacillariophyta</taxon>
        <taxon>Bacillariophyceae</taxon>
        <taxon>Bacillariophycidae</taxon>
        <taxon>Naviculales</taxon>
        <taxon>Naviculaceae</taxon>
        <taxon>Seminavis</taxon>
    </lineage>
</organism>
<proteinExistence type="predicted"/>
<dbReference type="Proteomes" id="UP001153069">
    <property type="component" value="Unassembled WGS sequence"/>
</dbReference>
<feature type="region of interest" description="Disordered" evidence="1">
    <location>
        <begin position="133"/>
        <end position="157"/>
    </location>
</feature>
<gene>
    <name evidence="2" type="ORF">SEMRO_342_G121720.1</name>
</gene>
<accession>A0A9N8DTC6</accession>